<dbReference type="Proteomes" id="UP001500618">
    <property type="component" value="Unassembled WGS sequence"/>
</dbReference>
<keyword evidence="3" id="KW-1185">Reference proteome</keyword>
<keyword evidence="1" id="KW-0472">Membrane</keyword>
<evidence type="ECO:0000256" key="1">
    <source>
        <dbReference type="SAM" id="Phobius"/>
    </source>
</evidence>
<organism evidence="2 3">
    <name type="scientific">Fodinicola feengrottensis</name>
    <dbReference type="NCBI Taxonomy" id="435914"/>
    <lineage>
        <taxon>Bacteria</taxon>
        <taxon>Bacillati</taxon>
        <taxon>Actinomycetota</taxon>
        <taxon>Actinomycetes</taxon>
        <taxon>Mycobacteriales</taxon>
        <taxon>Fodinicola</taxon>
    </lineage>
</organism>
<name>A0ABP4SI45_9ACTN</name>
<keyword evidence="1" id="KW-1133">Transmembrane helix</keyword>
<protein>
    <submittedName>
        <fullName evidence="2">Uncharacterized protein</fullName>
    </submittedName>
</protein>
<evidence type="ECO:0000313" key="2">
    <source>
        <dbReference type="EMBL" id="GAA1673308.1"/>
    </source>
</evidence>
<evidence type="ECO:0000313" key="3">
    <source>
        <dbReference type="Proteomes" id="UP001500618"/>
    </source>
</evidence>
<reference evidence="3" key="1">
    <citation type="journal article" date="2019" name="Int. J. Syst. Evol. Microbiol.">
        <title>The Global Catalogue of Microorganisms (GCM) 10K type strain sequencing project: providing services to taxonomists for standard genome sequencing and annotation.</title>
        <authorList>
            <consortium name="The Broad Institute Genomics Platform"/>
            <consortium name="The Broad Institute Genome Sequencing Center for Infectious Disease"/>
            <person name="Wu L."/>
            <person name="Ma J."/>
        </authorList>
    </citation>
    <scope>NUCLEOTIDE SEQUENCE [LARGE SCALE GENOMIC DNA]</scope>
    <source>
        <strain evidence="3">JCM 14718</strain>
    </source>
</reference>
<gene>
    <name evidence="2" type="ORF">GCM10009765_23330</name>
</gene>
<feature type="transmembrane region" description="Helical" evidence="1">
    <location>
        <begin position="29"/>
        <end position="50"/>
    </location>
</feature>
<accession>A0ABP4SI45</accession>
<dbReference type="EMBL" id="BAAANY010000008">
    <property type="protein sequence ID" value="GAA1673308.1"/>
    <property type="molecule type" value="Genomic_DNA"/>
</dbReference>
<proteinExistence type="predicted"/>
<dbReference type="RefSeq" id="WP_163568845.1">
    <property type="nucleotide sequence ID" value="NZ_BAAANY010000008.1"/>
</dbReference>
<keyword evidence="1" id="KW-0812">Transmembrane</keyword>
<sequence length="70" mass="7280">MNRHLVHVLVTLLIIVGLAVHIGLGYRSGLVIAGIGVAAHLALTLAALAARKLLRGKADQTKTEADDSCV</sequence>
<comment type="caution">
    <text evidence="2">The sequence shown here is derived from an EMBL/GenBank/DDBJ whole genome shotgun (WGS) entry which is preliminary data.</text>
</comment>